<dbReference type="STRING" id="1409788.NC99_34630"/>
<dbReference type="InterPro" id="IPR036163">
    <property type="entry name" value="HMA_dom_sf"/>
</dbReference>
<dbReference type="AlphaFoldDB" id="A0A0L8V5I7"/>
<reference evidence="5" key="1">
    <citation type="submission" date="2015-07" db="EMBL/GenBank/DDBJ databases">
        <title>Genome sequencing of Sunxiuqinia dokdonensis strain SK.</title>
        <authorList>
            <person name="Ahn S."/>
            <person name="Kim B.-C."/>
        </authorList>
    </citation>
    <scope>NUCLEOTIDE SEQUENCE [LARGE SCALE GENOMIC DNA]</scope>
    <source>
        <strain evidence="5">SK</strain>
    </source>
</reference>
<evidence type="ECO:0000313" key="5">
    <source>
        <dbReference type="Proteomes" id="UP000036958"/>
    </source>
</evidence>
<protein>
    <recommendedName>
        <fullName evidence="3">HMA domain-containing protein</fullName>
    </recommendedName>
</protein>
<evidence type="ECO:0000256" key="2">
    <source>
        <dbReference type="SAM" id="SignalP"/>
    </source>
</evidence>
<dbReference type="PROSITE" id="PS50846">
    <property type="entry name" value="HMA_2"/>
    <property type="match status" value="1"/>
</dbReference>
<keyword evidence="5" id="KW-1185">Reference proteome</keyword>
<dbReference type="CDD" id="cd00371">
    <property type="entry name" value="HMA"/>
    <property type="match status" value="1"/>
</dbReference>
<dbReference type="GO" id="GO:0046872">
    <property type="term" value="F:metal ion binding"/>
    <property type="evidence" value="ECO:0007669"/>
    <property type="project" value="UniProtKB-KW"/>
</dbReference>
<dbReference type="Proteomes" id="UP000036958">
    <property type="component" value="Unassembled WGS sequence"/>
</dbReference>
<dbReference type="RefSeq" id="WP_053185874.1">
    <property type="nucleotide sequence ID" value="NZ_LGIA01000180.1"/>
</dbReference>
<dbReference type="OrthoDB" id="9813965at2"/>
<gene>
    <name evidence="4" type="ORF">NC99_34630</name>
</gene>
<accession>A0A0L8V5I7</accession>
<keyword evidence="1" id="KW-0479">Metal-binding</keyword>
<name>A0A0L8V5I7_9BACT</name>
<organism evidence="4 5">
    <name type="scientific">Sunxiuqinia dokdonensis</name>
    <dbReference type="NCBI Taxonomy" id="1409788"/>
    <lineage>
        <taxon>Bacteria</taxon>
        <taxon>Pseudomonadati</taxon>
        <taxon>Bacteroidota</taxon>
        <taxon>Bacteroidia</taxon>
        <taxon>Marinilabiliales</taxon>
        <taxon>Prolixibacteraceae</taxon>
        <taxon>Sunxiuqinia</taxon>
    </lineage>
</organism>
<evidence type="ECO:0000313" key="4">
    <source>
        <dbReference type="EMBL" id="KOH43694.1"/>
    </source>
</evidence>
<feature type="chain" id="PRO_5005591586" description="HMA domain-containing protein" evidence="2">
    <location>
        <begin position="24"/>
        <end position="121"/>
    </location>
</feature>
<dbReference type="EMBL" id="LGIA01000180">
    <property type="protein sequence ID" value="KOH43694.1"/>
    <property type="molecule type" value="Genomic_DNA"/>
</dbReference>
<feature type="signal peptide" evidence="2">
    <location>
        <begin position="1"/>
        <end position="23"/>
    </location>
</feature>
<dbReference type="Pfam" id="PF00403">
    <property type="entry name" value="HMA"/>
    <property type="match status" value="1"/>
</dbReference>
<evidence type="ECO:0000256" key="1">
    <source>
        <dbReference type="ARBA" id="ARBA00022723"/>
    </source>
</evidence>
<feature type="domain" description="HMA" evidence="3">
    <location>
        <begin position="44"/>
        <end position="111"/>
    </location>
</feature>
<dbReference type="SUPFAM" id="SSF55008">
    <property type="entry name" value="HMA, heavy metal-associated domain"/>
    <property type="match status" value="1"/>
</dbReference>
<sequence length="121" mass="13479">MKNIKHNIVLIAMTLFLSTFAHATFASDTENQIITAEKDTIQNTTVCYEVFGMDCPGCQSALEKQVKKIDGVADAKASFKEKQVVIELMPDAKVSDQEIEKRIKKANFTPGKKIKAVKDEK</sequence>
<evidence type="ECO:0000259" key="3">
    <source>
        <dbReference type="PROSITE" id="PS50846"/>
    </source>
</evidence>
<dbReference type="Gene3D" id="3.30.70.100">
    <property type="match status" value="1"/>
</dbReference>
<comment type="caution">
    <text evidence="4">The sequence shown here is derived from an EMBL/GenBank/DDBJ whole genome shotgun (WGS) entry which is preliminary data.</text>
</comment>
<dbReference type="PROSITE" id="PS01047">
    <property type="entry name" value="HMA_1"/>
    <property type="match status" value="1"/>
</dbReference>
<proteinExistence type="predicted"/>
<dbReference type="InterPro" id="IPR006121">
    <property type="entry name" value="HMA_dom"/>
</dbReference>
<keyword evidence="2" id="KW-0732">Signal</keyword>
<dbReference type="InterPro" id="IPR017969">
    <property type="entry name" value="Heavy-metal-associated_CS"/>
</dbReference>